<dbReference type="EMBL" id="PGOL01000265">
    <property type="protein sequence ID" value="PKI73680.1"/>
    <property type="molecule type" value="Genomic_DNA"/>
</dbReference>
<evidence type="ECO:0000313" key="1">
    <source>
        <dbReference type="EMBL" id="PKI73680.1"/>
    </source>
</evidence>
<sequence length="105" mass="11671">MVGGLLQDIIPQRWSPATVGNPSASPSRFTSQFPFSLILLFEQWDTREVGLVATSEDLDLKKAKVFTAATIPLVGFAYDHHSRVVKLEFDNLALEEKLKLVIVLS</sequence>
<organism evidence="1 2">
    <name type="scientific">Punica granatum</name>
    <name type="common">Pomegranate</name>
    <dbReference type="NCBI Taxonomy" id="22663"/>
    <lineage>
        <taxon>Eukaryota</taxon>
        <taxon>Viridiplantae</taxon>
        <taxon>Streptophyta</taxon>
        <taxon>Embryophyta</taxon>
        <taxon>Tracheophyta</taxon>
        <taxon>Spermatophyta</taxon>
        <taxon>Magnoliopsida</taxon>
        <taxon>eudicotyledons</taxon>
        <taxon>Gunneridae</taxon>
        <taxon>Pentapetalae</taxon>
        <taxon>rosids</taxon>
        <taxon>malvids</taxon>
        <taxon>Myrtales</taxon>
        <taxon>Lythraceae</taxon>
        <taxon>Punica</taxon>
    </lineage>
</organism>
<reference evidence="1 2" key="1">
    <citation type="submission" date="2017-11" db="EMBL/GenBank/DDBJ databases">
        <title>De-novo sequencing of pomegranate (Punica granatum L.) genome.</title>
        <authorList>
            <person name="Akparov Z."/>
            <person name="Amiraslanov A."/>
            <person name="Hajiyeva S."/>
            <person name="Abbasov M."/>
            <person name="Kaur K."/>
            <person name="Hamwieh A."/>
            <person name="Solovyev V."/>
            <person name="Salamov A."/>
            <person name="Braich B."/>
            <person name="Kosarev P."/>
            <person name="Mahmoud A."/>
            <person name="Hajiyev E."/>
            <person name="Babayeva S."/>
            <person name="Izzatullayeva V."/>
            <person name="Mammadov A."/>
            <person name="Mammadov A."/>
            <person name="Sharifova S."/>
            <person name="Ojaghi J."/>
            <person name="Eynullazada K."/>
            <person name="Bayramov B."/>
            <person name="Abdulazimova A."/>
            <person name="Shahmuradov I."/>
        </authorList>
    </citation>
    <scope>NUCLEOTIDE SEQUENCE [LARGE SCALE GENOMIC DNA]</scope>
    <source>
        <strain evidence="2">cv. AG2017</strain>
        <tissue evidence="1">Leaf</tissue>
    </source>
</reference>
<name>A0A2I0KZC3_PUNGR</name>
<accession>A0A2I0KZC3</accession>
<gene>
    <name evidence="1" type="ORF">CRG98_005921</name>
</gene>
<dbReference type="Proteomes" id="UP000233551">
    <property type="component" value="Unassembled WGS sequence"/>
</dbReference>
<comment type="caution">
    <text evidence="1">The sequence shown here is derived from an EMBL/GenBank/DDBJ whole genome shotgun (WGS) entry which is preliminary data.</text>
</comment>
<proteinExistence type="predicted"/>
<keyword evidence="2" id="KW-1185">Reference proteome</keyword>
<dbReference type="AlphaFoldDB" id="A0A2I0KZC3"/>
<evidence type="ECO:0000313" key="2">
    <source>
        <dbReference type="Proteomes" id="UP000233551"/>
    </source>
</evidence>
<protein>
    <submittedName>
        <fullName evidence="1">Uncharacterized protein</fullName>
    </submittedName>
</protein>